<reference evidence="2 3" key="1">
    <citation type="submission" date="2010-06" db="EMBL/GenBank/DDBJ databases">
        <title>Complete sequence of chromosome of Nitrosococcus watsoni C-113.</title>
        <authorList>
            <consortium name="US DOE Joint Genome Institute"/>
            <person name="Lucas S."/>
            <person name="Copeland A."/>
            <person name="Lapidus A."/>
            <person name="Cheng J.-F."/>
            <person name="Bruce D."/>
            <person name="Goodwin L."/>
            <person name="Pitluck S."/>
            <person name="Malfatti S.A."/>
            <person name="Chain P.S.G."/>
            <person name="Land M."/>
            <person name="Hauser L."/>
            <person name="Kyrpides N."/>
            <person name="Ivanova N."/>
            <person name="Cambell M.A."/>
            <person name="Heidelberg J.F."/>
            <person name="Klotz M.G."/>
            <person name="Woyke T."/>
        </authorList>
    </citation>
    <scope>NUCLEOTIDE SEQUENCE [LARGE SCALE GENOMIC DNA]</scope>
    <source>
        <strain evidence="2 3">C-113</strain>
    </source>
</reference>
<name>D8KBV7_NITWC</name>
<accession>D8KBV7</accession>
<dbReference type="EMBL" id="CP002086">
    <property type="protein sequence ID" value="ADJ27718.1"/>
    <property type="molecule type" value="Genomic_DNA"/>
</dbReference>
<keyword evidence="3" id="KW-1185">Reference proteome</keyword>
<gene>
    <name evidence="2" type="ordered locus">Nwat_0764</name>
</gene>
<dbReference type="STRING" id="105559.Nwat_0764"/>
<protein>
    <submittedName>
        <fullName evidence="2">Uncharacterized protein</fullName>
    </submittedName>
</protein>
<dbReference type="HOGENOM" id="CLU_3397602_0_0_6"/>
<keyword evidence="1" id="KW-0812">Transmembrane</keyword>
<dbReference type="KEGG" id="nwa:Nwat_0764"/>
<evidence type="ECO:0000313" key="2">
    <source>
        <dbReference type="EMBL" id="ADJ27718.1"/>
    </source>
</evidence>
<organism evidence="2 3">
    <name type="scientific">Nitrosococcus watsoni (strain C-113)</name>
    <dbReference type="NCBI Taxonomy" id="105559"/>
    <lineage>
        <taxon>Bacteria</taxon>
        <taxon>Pseudomonadati</taxon>
        <taxon>Pseudomonadota</taxon>
        <taxon>Gammaproteobacteria</taxon>
        <taxon>Chromatiales</taxon>
        <taxon>Chromatiaceae</taxon>
        <taxon>Nitrosococcus</taxon>
    </lineage>
</organism>
<evidence type="ECO:0000313" key="3">
    <source>
        <dbReference type="Proteomes" id="UP000000393"/>
    </source>
</evidence>
<keyword evidence="1" id="KW-0472">Membrane</keyword>
<evidence type="ECO:0000256" key="1">
    <source>
        <dbReference type="SAM" id="Phobius"/>
    </source>
</evidence>
<proteinExistence type="predicted"/>
<keyword evidence="1" id="KW-1133">Transmembrane helix</keyword>
<feature type="transmembrane region" description="Helical" evidence="1">
    <location>
        <begin position="12"/>
        <end position="30"/>
    </location>
</feature>
<sequence length="31" mass="3639">MVIIVRYLKAILRLSFIVGALNFMVFLDILR</sequence>
<dbReference type="Proteomes" id="UP000000393">
    <property type="component" value="Chromosome"/>
</dbReference>
<dbReference type="AlphaFoldDB" id="D8KBV7"/>